<dbReference type="EMBL" id="KY684110">
    <property type="protein sequence ID" value="ARF12146.1"/>
    <property type="molecule type" value="Genomic_DNA"/>
</dbReference>
<sequence length="121" mass="14902">MTKYLKPFYPVWQEMTGKQFNEINKQRIKFYKLTFQNENHRGFQYKTGLNIDTNKFIPMPWDTGLYFTEESLIIHWKDLYIQRNEQFSYKRHVIIPDDARVYGCYDKIKVDKFILEDKEEL</sequence>
<proteinExistence type="predicted"/>
<name>A0A1V0SKA3_9VIRU</name>
<accession>A0A1V0SKA3</accession>
<protein>
    <submittedName>
        <fullName evidence="1">Uncharacterized protein</fullName>
    </submittedName>
</protein>
<evidence type="ECO:0000313" key="1">
    <source>
        <dbReference type="EMBL" id="ARF12146.1"/>
    </source>
</evidence>
<reference evidence="1" key="1">
    <citation type="journal article" date="2017" name="Science">
        <title>Giant viruses with an expanded complement of translation system components.</title>
        <authorList>
            <person name="Schulz F."/>
            <person name="Yutin N."/>
            <person name="Ivanova N.N."/>
            <person name="Ortega D.R."/>
            <person name="Lee T.K."/>
            <person name="Vierheilig J."/>
            <person name="Daims H."/>
            <person name="Horn M."/>
            <person name="Wagner M."/>
            <person name="Jensen G.J."/>
            <person name="Kyrpides N.C."/>
            <person name="Koonin E.V."/>
            <person name="Woyke T."/>
        </authorList>
    </citation>
    <scope>NUCLEOTIDE SEQUENCE</scope>
    <source>
        <strain evidence="1">KNV1</strain>
    </source>
</reference>
<organism evidence="1">
    <name type="scientific">Klosneuvirus KNV1</name>
    <dbReference type="NCBI Taxonomy" id="1977640"/>
    <lineage>
        <taxon>Viruses</taxon>
        <taxon>Varidnaviria</taxon>
        <taxon>Bamfordvirae</taxon>
        <taxon>Nucleocytoviricota</taxon>
        <taxon>Megaviricetes</taxon>
        <taxon>Imitervirales</taxon>
        <taxon>Mimiviridae</taxon>
        <taxon>Klosneuvirinae</taxon>
        <taxon>Klosneuvirus</taxon>
    </lineage>
</organism>
<gene>
    <name evidence="1" type="ORF">Klosneuvirus_3_281</name>
</gene>